<proteinExistence type="predicted"/>
<dbReference type="InterPro" id="IPR018060">
    <property type="entry name" value="HTH_AraC"/>
</dbReference>
<evidence type="ECO:0000259" key="5">
    <source>
        <dbReference type="PROSITE" id="PS01124"/>
    </source>
</evidence>
<dbReference type="SMART" id="SM00342">
    <property type="entry name" value="HTH_ARAC"/>
    <property type="match status" value="1"/>
</dbReference>
<dbReference type="InterPro" id="IPR020449">
    <property type="entry name" value="Tscrpt_reg_AraC-type_HTH"/>
</dbReference>
<dbReference type="InterPro" id="IPR009057">
    <property type="entry name" value="Homeodomain-like_sf"/>
</dbReference>
<dbReference type="GO" id="GO:0043565">
    <property type="term" value="F:sequence-specific DNA binding"/>
    <property type="evidence" value="ECO:0007669"/>
    <property type="project" value="InterPro"/>
</dbReference>
<sequence length="325" mass="36040">MGNSVLSELKTKAPIGRLISLPRGHQDLHAMPVSAGYEIRTDSSYDWDGRRRGQSPFSVIQYTIAGHGNLRFDNREFRLKPGDTMLTCVPSNHRYWVEDSGYWEFFWISLNGEEAMRIQQAVLATSGPVLKLSQTTIDGLATCLGELLSPRVETPARASLVAYETIMLLYDDVFGTRTIPAVEHRAMKRVVHYIDNNLSSALPVDLLAEVSGLSRAHFSRLFAKSEGMPPAEFVLLRRLRQATRLLSSGELSVKEVAGLTGFADPNYFAKVFRRYFRVSPTEFRNIGLAAAIMPFPGEPVTKDGSGLEITDIAETELAPKADASD</sequence>
<dbReference type="Gene3D" id="1.10.10.60">
    <property type="entry name" value="Homeodomain-like"/>
    <property type="match status" value="1"/>
</dbReference>
<evidence type="ECO:0000313" key="7">
    <source>
        <dbReference type="Proteomes" id="UP000318801"/>
    </source>
</evidence>
<evidence type="ECO:0000313" key="6">
    <source>
        <dbReference type="EMBL" id="TPW33299.1"/>
    </source>
</evidence>
<dbReference type="EMBL" id="VHLG01000001">
    <property type="protein sequence ID" value="TPW33299.1"/>
    <property type="molecule type" value="Genomic_DNA"/>
</dbReference>
<dbReference type="GO" id="GO:0003700">
    <property type="term" value="F:DNA-binding transcription factor activity"/>
    <property type="evidence" value="ECO:0007669"/>
    <property type="project" value="InterPro"/>
</dbReference>
<dbReference type="Gene3D" id="2.60.120.280">
    <property type="entry name" value="Regulatory protein AraC"/>
    <property type="match status" value="1"/>
</dbReference>
<reference evidence="6 7" key="1">
    <citation type="submission" date="2019-06" db="EMBL/GenBank/DDBJ databases">
        <authorList>
            <person name="Li M."/>
        </authorList>
    </citation>
    <scope>NUCLEOTIDE SEQUENCE [LARGE SCALE GENOMIC DNA]</scope>
    <source>
        <strain evidence="6 7">BGMRC2036</strain>
    </source>
</reference>
<keyword evidence="2" id="KW-0238">DNA-binding</keyword>
<dbReference type="Pfam" id="PF12833">
    <property type="entry name" value="HTH_18"/>
    <property type="match status" value="1"/>
</dbReference>
<evidence type="ECO:0000256" key="3">
    <source>
        <dbReference type="ARBA" id="ARBA00023159"/>
    </source>
</evidence>
<dbReference type="InterPro" id="IPR037923">
    <property type="entry name" value="HTH-like"/>
</dbReference>
<dbReference type="SUPFAM" id="SSF46689">
    <property type="entry name" value="Homeodomain-like"/>
    <property type="match status" value="2"/>
</dbReference>
<comment type="caution">
    <text evidence="6">The sequence shown here is derived from an EMBL/GenBank/DDBJ whole genome shotgun (WGS) entry which is preliminary data.</text>
</comment>
<dbReference type="AlphaFoldDB" id="A0A506UJ03"/>
<protein>
    <submittedName>
        <fullName evidence="6">AraC family transcriptional regulator</fullName>
    </submittedName>
</protein>
<keyword evidence="3" id="KW-0010">Activator</keyword>
<feature type="domain" description="HTH araC/xylS-type" evidence="5">
    <location>
        <begin position="188"/>
        <end position="286"/>
    </location>
</feature>
<keyword evidence="7" id="KW-1185">Reference proteome</keyword>
<dbReference type="OrthoDB" id="9803764at2"/>
<dbReference type="SUPFAM" id="SSF51215">
    <property type="entry name" value="Regulatory protein AraC"/>
    <property type="match status" value="1"/>
</dbReference>
<dbReference type="InterPro" id="IPR050204">
    <property type="entry name" value="AraC_XylS_family_regulators"/>
</dbReference>
<dbReference type="Proteomes" id="UP000318801">
    <property type="component" value="Unassembled WGS sequence"/>
</dbReference>
<keyword evidence="1" id="KW-0805">Transcription regulation</keyword>
<evidence type="ECO:0000256" key="4">
    <source>
        <dbReference type="ARBA" id="ARBA00023163"/>
    </source>
</evidence>
<dbReference type="PANTHER" id="PTHR46796">
    <property type="entry name" value="HTH-TYPE TRANSCRIPTIONAL ACTIVATOR RHAS-RELATED"/>
    <property type="match status" value="1"/>
</dbReference>
<organism evidence="6 7">
    <name type="scientific">Martelella alba</name>
    <dbReference type="NCBI Taxonomy" id="2590451"/>
    <lineage>
        <taxon>Bacteria</taxon>
        <taxon>Pseudomonadati</taxon>
        <taxon>Pseudomonadota</taxon>
        <taxon>Alphaproteobacteria</taxon>
        <taxon>Hyphomicrobiales</taxon>
        <taxon>Aurantimonadaceae</taxon>
        <taxon>Martelella</taxon>
    </lineage>
</organism>
<dbReference type="InterPro" id="IPR003313">
    <property type="entry name" value="AraC-bd"/>
</dbReference>
<evidence type="ECO:0000256" key="1">
    <source>
        <dbReference type="ARBA" id="ARBA00023015"/>
    </source>
</evidence>
<dbReference type="Pfam" id="PF02311">
    <property type="entry name" value="AraC_binding"/>
    <property type="match status" value="1"/>
</dbReference>
<dbReference type="PROSITE" id="PS01124">
    <property type="entry name" value="HTH_ARAC_FAMILY_2"/>
    <property type="match status" value="1"/>
</dbReference>
<dbReference type="RefSeq" id="WP_141147237.1">
    <property type="nucleotide sequence ID" value="NZ_VHLG01000001.1"/>
</dbReference>
<dbReference type="PANTHER" id="PTHR46796:SF6">
    <property type="entry name" value="ARAC SUBFAMILY"/>
    <property type="match status" value="1"/>
</dbReference>
<evidence type="ECO:0000256" key="2">
    <source>
        <dbReference type="ARBA" id="ARBA00023125"/>
    </source>
</evidence>
<dbReference type="PRINTS" id="PR00032">
    <property type="entry name" value="HTHARAC"/>
</dbReference>
<keyword evidence="4" id="KW-0804">Transcription</keyword>
<accession>A0A506UJ03</accession>
<gene>
    <name evidence="6" type="ORF">FJU08_01685</name>
</gene>
<name>A0A506UJ03_9HYPH</name>